<evidence type="ECO:0000313" key="2">
    <source>
        <dbReference type="Proteomes" id="UP000306888"/>
    </source>
</evidence>
<dbReference type="RefSeq" id="WP_136004231.1">
    <property type="nucleotide sequence ID" value="NZ_SRYR01000001.1"/>
</dbReference>
<accession>A0A4S2DNJ5</accession>
<protein>
    <submittedName>
        <fullName evidence="1">DUF4004 family protein</fullName>
    </submittedName>
</protein>
<organism evidence="1 2">
    <name type="scientific">Clostridium sartagoforme</name>
    <dbReference type="NCBI Taxonomy" id="84031"/>
    <lineage>
        <taxon>Bacteria</taxon>
        <taxon>Bacillati</taxon>
        <taxon>Bacillota</taxon>
        <taxon>Clostridia</taxon>
        <taxon>Eubacteriales</taxon>
        <taxon>Clostridiaceae</taxon>
        <taxon>Clostridium</taxon>
    </lineage>
</organism>
<dbReference type="EMBL" id="SRYR01000001">
    <property type="protein sequence ID" value="TGY43675.1"/>
    <property type="molecule type" value="Genomic_DNA"/>
</dbReference>
<dbReference type="AlphaFoldDB" id="A0A4S2DNJ5"/>
<comment type="caution">
    <text evidence="1">The sequence shown here is derived from an EMBL/GenBank/DDBJ whole genome shotgun (WGS) entry which is preliminary data.</text>
</comment>
<dbReference type="InterPro" id="IPR025063">
    <property type="entry name" value="DUF4004"/>
</dbReference>
<keyword evidence="2" id="KW-1185">Reference proteome</keyword>
<reference evidence="1 2" key="1">
    <citation type="submission" date="2019-04" db="EMBL/GenBank/DDBJ databases">
        <title>Microbes associate with the intestines of laboratory mice.</title>
        <authorList>
            <person name="Navarre W."/>
            <person name="Wong E."/>
            <person name="Huang K."/>
            <person name="Tropini C."/>
            <person name="Ng K."/>
            <person name="Yu B."/>
        </authorList>
    </citation>
    <scope>NUCLEOTIDE SEQUENCE [LARGE SCALE GENOMIC DNA]</scope>
    <source>
        <strain evidence="1 2">NM50_B9-20</strain>
    </source>
</reference>
<dbReference type="Proteomes" id="UP000306888">
    <property type="component" value="Unassembled WGS sequence"/>
</dbReference>
<evidence type="ECO:0000313" key="1">
    <source>
        <dbReference type="EMBL" id="TGY43675.1"/>
    </source>
</evidence>
<name>A0A4S2DNJ5_9CLOT</name>
<dbReference type="Pfam" id="PF13171">
    <property type="entry name" value="DUF4004"/>
    <property type="match status" value="1"/>
</dbReference>
<dbReference type="OrthoDB" id="1648298at2"/>
<gene>
    <name evidence="1" type="ORF">E5347_02350</name>
</gene>
<sequence>MSEELISKKELLDLTGISYGQLYRWKRKDLIPEEWFIKKSVSTGQETFFPREKIIERIDRIIELKDEASLDELAYRFSNTIKDIKITRSYLVNVIREDIIIKFEEIIDVQNVYEENNIFALFLYNKLINLGSLSLLEIKEIVQIANKDYKLIDNKEYELIIKRKLGVCYFYINVDKINLFNDEDSILIAKININELIEEIKKV</sequence>
<proteinExistence type="predicted"/>